<evidence type="ECO:0000313" key="2">
    <source>
        <dbReference type="Proteomes" id="UP000704712"/>
    </source>
</evidence>
<comment type="caution">
    <text evidence="1">The sequence shown here is derived from an EMBL/GenBank/DDBJ whole genome shotgun (WGS) entry which is preliminary data.</text>
</comment>
<accession>A0A8S9UT00</accession>
<evidence type="ECO:0000313" key="1">
    <source>
        <dbReference type="EMBL" id="KAF4142194.1"/>
    </source>
</evidence>
<proteinExistence type="predicted"/>
<dbReference type="AlphaFoldDB" id="A0A8S9UT00"/>
<name>A0A8S9UT00_PHYIN</name>
<sequence>MPVKLDEWLIMYVYVPAQKNDQLQVFTDLEPWMKHQDSIILGGDFNCELLGQYDMTDAVELQHDFEGDDDRVQRKKQVQAERYYKQLRGETQIPRTRRYFKTRINSSLQDADQ</sequence>
<evidence type="ECO:0008006" key="3">
    <source>
        <dbReference type="Google" id="ProtNLM"/>
    </source>
</evidence>
<reference evidence="1" key="1">
    <citation type="submission" date="2020-03" db="EMBL/GenBank/DDBJ databases">
        <title>Hybrid Assembly of Korean Phytophthora infestans isolates.</title>
        <authorList>
            <person name="Prokchorchik M."/>
            <person name="Lee Y."/>
            <person name="Seo J."/>
            <person name="Cho J.-H."/>
            <person name="Park Y.-E."/>
            <person name="Jang D.-C."/>
            <person name="Im J.-S."/>
            <person name="Choi J.-G."/>
            <person name="Park H.-J."/>
            <person name="Lee G.-B."/>
            <person name="Lee Y.-G."/>
            <person name="Hong S.-Y."/>
            <person name="Cho K."/>
            <person name="Sohn K.H."/>
        </authorList>
    </citation>
    <scope>NUCLEOTIDE SEQUENCE</scope>
    <source>
        <strain evidence="1">KR_2_A2</strain>
    </source>
</reference>
<dbReference type="EMBL" id="JAACNO010001197">
    <property type="protein sequence ID" value="KAF4142194.1"/>
    <property type="molecule type" value="Genomic_DNA"/>
</dbReference>
<protein>
    <recommendedName>
        <fullName evidence="3">Endonuclease/exonuclease/phosphatase domain-containing protein</fullName>
    </recommendedName>
</protein>
<gene>
    <name evidence="1" type="ORF">GN958_ATG08616</name>
</gene>
<dbReference type="Proteomes" id="UP000704712">
    <property type="component" value="Unassembled WGS sequence"/>
</dbReference>
<organism evidence="1 2">
    <name type="scientific">Phytophthora infestans</name>
    <name type="common">Potato late blight agent</name>
    <name type="synonym">Botrytis infestans</name>
    <dbReference type="NCBI Taxonomy" id="4787"/>
    <lineage>
        <taxon>Eukaryota</taxon>
        <taxon>Sar</taxon>
        <taxon>Stramenopiles</taxon>
        <taxon>Oomycota</taxon>
        <taxon>Peronosporomycetes</taxon>
        <taxon>Peronosporales</taxon>
        <taxon>Peronosporaceae</taxon>
        <taxon>Phytophthora</taxon>
    </lineage>
</organism>